<name>A0A6N9H4X2_9MICO</name>
<dbReference type="PANTHER" id="PTHR42110">
    <property type="entry name" value="L-ASPARAGINASE, PUTATIVE (AFU_ORTHOLOGUE AFUA_3G11890)-RELATED"/>
    <property type="match status" value="1"/>
</dbReference>
<dbReference type="EMBL" id="WWEQ01000005">
    <property type="protein sequence ID" value="MYM18826.1"/>
    <property type="molecule type" value="Genomic_DNA"/>
</dbReference>
<comment type="caution">
    <text evidence="2">The sequence shown here is derived from an EMBL/GenBank/DDBJ whole genome shotgun (WGS) entry which is preliminary data.</text>
</comment>
<dbReference type="PANTHER" id="PTHR42110:SF1">
    <property type="entry name" value="L-ASPARAGINASE, PUTATIVE (AFU_ORTHOLOGUE AFUA_3G11890)-RELATED"/>
    <property type="match status" value="1"/>
</dbReference>
<sequence length="397" mass="40010">MSESPETTPAQAPGTAPGGAPAPRSTAPSAADGDPPRARATFDAGQAVELAVVERSGFIESRHLGSAVVVDPSGAPVVELGAPGEPVFTRSCLKPLQAIACMELGAPLSGDAAVLASASHRAEAEHVEVVERMLASVHVGERDLQCPSVQPADPDNLVAVRSGGRATSPLYFNCSGKHAAFLMAQKLAGEPTGDYLDPESAIQRRVGQVIKHYCGERSAAVGVDGCGAPVHALSLTGLARGIGAVAAGSTPEARTLMDAIQCSPWAIEGHGQPNTLAIEELGVLAKSGAEGVRVIATPTGWAVAVKCLDGSSRPTMFTALELLVAVGALDAADVLPILDDVTPPVTGGTRADGSTAIVGTLVAGEAVVAALREWAGRRAADAAGSGEPGSGQEGERS</sequence>
<dbReference type="RefSeq" id="WP_160952263.1">
    <property type="nucleotide sequence ID" value="NZ_WWEQ01000005.1"/>
</dbReference>
<keyword evidence="3" id="KW-1185">Reference proteome</keyword>
<gene>
    <name evidence="2" type="ORF">GSY69_02225</name>
</gene>
<organism evidence="2 3">
    <name type="scientific">Brevibacterium rongguiense</name>
    <dbReference type="NCBI Taxonomy" id="2695267"/>
    <lineage>
        <taxon>Bacteria</taxon>
        <taxon>Bacillati</taxon>
        <taxon>Actinomycetota</taxon>
        <taxon>Actinomycetes</taxon>
        <taxon>Micrococcales</taxon>
        <taxon>Brevibacteriaceae</taxon>
        <taxon>Brevibacterium</taxon>
    </lineage>
</organism>
<evidence type="ECO:0000313" key="3">
    <source>
        <dbReference type="Proteomes" id="UP000469215"/>
    </source>
</evidence>
<reference evidence="2 3" key="1">
    <citation type="submission" date="2020-01" db="EMBL/GenBank/DDBJ databases">
        <authorList>
            <person name="Deng T."/>
        </authorList>
    </citation>
    <scope>NUCLEOTIDE SEQUENCE [LARGE SCALE GENOMIC DNA]</scope>
    <source>
        <strain evidence="2 3">5221</strain>
    </source>
</reference>
<dbReference type="InterPro" id="IPR010349">
    <property type="entry name" value="Asparaginase_II"/>
</dbReference>
<accession>A0A6N9H4X2</accession>
<feature type="compositionally biased region" description="Low complexity" evidence="1">
    <location>
        <begin position="7"/>
        <end position="31"/>
    </location>
</feature>
<proteinExistence type="predicted"/>
<evidence type="ECO:0000313" key="2">
    <source>
        <dbReference type="EMBL" id="MYM18826.1"/>
    </source>
</evidence>
<dbReference type="AlphaFoldDB" id="A0A6N9H4X2"/>
<dbReference type="Proteomes" id="UP000469215">
    <property type="component" value="Unassembled WGS sequence"/>
</dbReference>
<protein>
    <submittedName>
        <fullName evidence="2">L-asparaginase II</fullName>
    </submittedName>
</protein>
<dbReference type="Pfam" id="PF06089">
    <property type="entry name" value="Asparaginase_II"/>
    <property type="match status" value="1"/>
</dbReference>
<evidence type="ECO:0000256" key="1">
    <source>
        <dbReference type="SAM" id="MobiDB-lite"/>
    </source>
</evidence>
<feature type="region of interest" description="Disordered" evidence="1">
    <location>
        <begin position="1"/>
        <end position="39"/>
    </location>
</feature>